<evidence type="ECO:0000259" key="12">
    <source>
        <dbReference type="PROSITE" id="PS51387"/>
    </source>
</evidence>
<dbReference type="EMBL" id="CABITT030000004">
    <property type="protein sequence ID" value="VVB03540.1"/>
    <property type="molecule type" value="Genomic_DNA"/>
</dbReference>
<dbReference type="Proteomes" id="UP000489600">
    <property type="component" value="Unassembled WGS sequence"/>
</dbReference>
<keyword evidence="9" id="KW-0560">Oxidoreductase</keyword>
<name>A0A565BQC6_9BRAS</name>
<dbReference type="GO" id="GO:0019853">
    <property type="term" value="P:L-ascorbic acid biosynthetic process"/>
    <property type="evidence" value="ECO:0007669"/>
    <property type="project" value="UniProtKB-KW"/>
</dbReference>
<dbReference type="AlphaFoldDB" id="A0A565BQC6"/>
<feature type="domain" description="FAD-binding PCMH-type" evidence="12">
    <location>
        <begin position="63"/>
        <end position="242"/>
    </location>
</feature>
<dbReference type="PANTHER" id="PTHR13878">
    <property type="entry name" value="GULONOLACTONE OXIDASE"/>
    <property type="match status" value="1"/>
</dbReference>
<dbReference type="InterPro" id="IPR016169">
    <property type="entry name" value="FAD-bd_PCMH_sub2"/>
</dbReference>
<protein>
    <recommendedName>
        <fullName evidence="4">L-gulonolactone oxidase</fullName>
        <ecNumber evidence="4">1.1.3.8</ecNumber>
    </recommendedName>
</protein>
<feature type="signal peptide" evidence="11">
    <location>
        <begin position="1"/>
        <end position="34"/>
    </location>
</feature>
<evidence type="ECO:0000256" key="9">
    <source>
        <dbReference type="ARBA" id="ARBA00023002"/>
    </source>
</evidence>
<evidence type="ECO:0000313" key="14">
    <source>
        <dbReference type="Proteomes" id="UP000489600"/>
    </source>
</evidence>
<dbReference type="EC" id="1.1.3.8" evidence="4"/>
<comment type="similarity">
    <text evidence="3">Belongs to the oxygen-dependent FAD-linked oxidoreductase family.</text>
</comment>
<evidence type="ECO:0000313" key="13">
    <source>
        <dbReference type="EMBL" id="VVB03540.1"/>
    </source>
</evidence>
<dbReference type="GO" id="GO:0071949">
    <property type="term" value="F:FAD binding"/>
    <property type="evidence" value="ECO:0007669"/>
    <property type="project" value="InterPro"/>
</dbReference>
<gene>
    <name evidence="13" type="ORF">ANE_LOCUS13984</name>
</gene>
<evidence type="ECO:0000256" key="6">
    <source>
        <dbReference type="ARBA" id="ARBA00022644"/>
    </source>
</evidence>
<evidence type="ECO:0000256" key="10">
    <source>
        <dbReference type="ARBA" id="ARBA00048083"/>
    </source>
</evidence>
<evidence type="ECO:0000256" key="4">
    <source>
        <dbReference type="ARBA" id="ARBA00013121"/>
    </source>
</evidence>
<evidence type="ECO:0000256" key="7">
    <source>
        <dbReference type="ARBA" id="ARBA00022729"/>
    </source>
</evidence>
<dbReference type="Gene3D" id="3.30.465.10">
    <property type="match status" value="1"/>
</dbReference>
<dbReference type="InterPro" id="IPR036318">
    <property type="entry name" value="FAD-bd_PCMH-like_sf"/>
</dbReference>
<dbReference type="InterPro" id="IPR016166">
    <property type="entry name" value="FAD-bd_PCMH"/>
</dbReference>
<feature type="chain" id="PRO_5021789486" description="L-gulonolactone oxidase" evidence="11">
    <location>
        <begin position="35"/>
        <end position="242"/>
    </location>
</feature>
<comment type="caution">
    <text evidence="13">The sequence shown here is derived from an EMBL/GenBank/DDBJ whole genome shotgun (WGS) entry which is preliminary data.</text>
</comment>
<dbReference type="PANTHER" id="PTHR13878:SF67">
    <property type="entry name" value="L-GULONOLACTONE OXIDASE 5"/>
    <property type="match status" value="1"/>
</dbReference>
<dbReference type="SUPFAM" id="SSF56176">
    <property type="entry name" value="FAD-binding/transporter-associated domain-like"/>
    <property type="match status" value="1"/>
</dbReference>
<keyword evidence="5" id="KW-0285">Flavoprotein</keyword>
<evidence type="ECO:0000256" key="1">
    <source>
        <dbReference type="ARBA" id="ARBA00001974"/>
    </source>
</evidence>
<dbReference type="GO" id="GO:0050105">
    <property type="term" value="F:L-gulonolactone oxidase activity"/>
    <property type="evidence" value="ECO:0007669"/>
    <property type="project" value="UniProtKB-EC"/>
</dbReference>
<dbReference type="InterPro" id="IPR006094">
    <property type="entry name" value="Oxid_FAD_bind_N"/>
</dbReference>
<organism evidence="13 14">
    <name type="scientific">Arabis nemorensis</name>
    <dbReference type="NCBI Taxonomy" id="586526"/>
    <lineage>
        <taxon>Eukaryota</taxon>
        <taxon>Viridiplantae</taxon>
        <taxon>Streptophyta</taxon>
        <taxon>Embryophyta</taxon>
        <taxon>Tracheophyta</taxon>
        <taxon>Spermatophyta</taxon>
        <taxon>Magnoliopsida</taxon>
        <taxon>eudicotyledons</taxon>
        <taxon>Gunneridae</taxon>
        <taxon>Pentapetalae</taxon>
        <taxon>rosids</taxon>
        <taxon>malvids</taxon>
        <taxon>Brassicales</taxon>
        <taxon>Brassicaceae</taxon>
        <taxon>Arabideae</taxon>
        <taxon>Arabis</taxon>
    </lineage>
</organism>
<evidence type="ECO:0000256" key="8">
    <source>
        <dbReference type="ARBA" id="ARBA00022827"/>
    </source>
</evidence>
<keyword evidence="14" id="KW-1185">Reference proteome</keyword>
<accession>A0A565BQC6</accession>
<dbReference type="FunFam" id="3.30.465.10:FF:000033">
    <property type="entry name" value="L-gulonolactone oxidase 5"/>
    <property type="match status" value="1"/>
</dbReference>
<dbReference type="Gene3D" id="3.30.43.10">
    <property type="entry name" value="Uridine Diphospho-n-acetylenolpyruvylglucosamine Reductase, domain 2"/>
    <property type="match status" value="1"/>
</dbReference>
<reference evidence="13" key="1">
    <citation type="submission" date="2019-07" db="EMBL/GenBank/DDBJ databases">
        <authorList>
            <person name="Dittberner H."/>
        </authorList>
    </citation>
    <scope>NUCLEOTIDE SEQUENCE [LARGE SCALE GENOMIC DNA]</scope>
</reference>
<evidence type="ECO:0000256" key="11">
    <source>
        <dbReference type="SAM" id="SignalP"/>
    </source>
</evidence>
<comment type="catalytic activity">
    <reaction evidence="10">
        <text>L-gulono-1,4-lactone + O2 = L-ascorbate + H2O2 + H(+)</text>
        <dbReference type="Rhea" id="RHEA:32363"/>
        <dbReference type="ChEBI" id="CHEBI:15378"/>
        <dbReference type="ChEBI" id="CHEBI:15379"/>
        <dbReference type="ChEBI" id="CHEBI:16240"/>
        <dbReference type="ChEBI" id="CHEBI:17587"/>
        <dbReference type="ChEBI" id="CHEBI:38290"/>
        <dbReference type="EC" id="1.1.3.8"/>
    </reaction>
</comment>
<dbReference type="OrthoDB" id="1106777at2759"/>
<keyword evidence="6" id="KW-0060">Ascorbate biosynthesis</keyword>
<evidence type="ECO:0000256" key="2">
    <source>
        <dbReference type="ARBA" id="ARBA00005147"/>
    </source>
</evidence>
<dbReference type="Pfam" id="PF01565">
    <property type="entry name" value="FAD_binding_4"/>
    <property type="match status" value="1"/>
</dbReference>
<dbReference type="InterPro" id="IPR016167">
    <property type="entry name" value="FAD-bd_PCMH_sub1"/>
</dbReference>
<keyword evidence="8" id="KW-0274">FAD</keyword>
<proteinExistence type="inferred from homology"/>
<evidence type="ECO:0000256" key="3">
    <source>
        <dbReference type="ARBA" id="ARBA00005466"/>
    </source>
</evidence>
<dbReference type="InterPro" id="IPR050432">
    <property type="entry name" value="FAD-linked_Oxidoreductases_BP"/>
</dbReference>
<evidence type="ECO:0000256" key="5">
    <source>
        <dbReference type="ARBA" id="ARBA00022630"/>
    </source>
</evidence>
<keyword evidence="7 11" id="KW-0732">Signal</keyword>
<sequence length="242" mass="26012">MAIFGYSPSYGSDQNAALWRILHCIFTLVHIAFSTPPEDPVKCVSTNADCTITNSYGAFPDRSTCRAANVAYPTTPAELVSIVATATRSGRKMRVTTRYSHSMPKLLCTDGRDGLLISTNFLNRTVRTVRSIAKAMTLMVESGVMLRQLIDEAAKVGLALPNAPYWWGLTVGGMMGTRAHGSSLWGKGSAVHDYVTEIMMVSPGSVNDGFAKVRVLSETATPDEFNAAKVSLGVLGVISQVD</sequence>
<dbReference type="PROSITE" id="PS51387">
    <property type="entry name" value="FAD_PCMH"/>
    <property type="match status" value="1"/>
</dbReference>
<comment type="pathway">
    <text evidence="2">Cofactor biosynthesis; L-ascorbate biosynthesis.</text>
</comment>
<comment type="cofactor">
    <cofactor evidence="1">
        <name>FAD</name>
        <dbReference type="ChEBI" id="CHEBI:57692"/>
    </cofactor>
</comment>